<comment type="caution">
    <text evidence="1">The sequence shown here is derived from an EMBL/GenBank/DDBJ whole genome shotgun (WGS) entry which is preliminary data.</text>
</comment>
<dbReference type="EMBL" id="BPLR01005126">
    <property type="protein sequence ID" value="GIY00004.1"/>
    <property type="molecule type" value="Genomic_DNA"/>
</dbReference>
<reference evidence="1 2" key="1">
    <citation type="submission" date="2021-06" db="EMBL/GenBank/DDBJ databases">
        <title>Caerostris extrusa draft genome.</title>
        <authorList>
            <person name="Kono N."/>
            <person name="Arakawa K."/>
        </authorList>
    </citation>
    <scope>NUCLEOTIDE SEQUENCE [LARGE SCALE GENOMIC DNA]</scope>
</reference>
<dbReference type="AlphaFoldDB" id="A0AAV4PSI7"/>
<accession>A0AAV4PSI7</accession>
<name>A0AAV4PSI7_CAEEX</name>
<gene>
    <name evidence="1" type="ORF">CEXT_8541</name>
</gene>
<organism evidence="1 2">
    <name type="scientific">Caerostris extrusa</name>
    <name type="common">Bark spider</name>
    <name type="synonym">Caerostris bankana</name>
    <dbReference type="NCBI Taxonomy" id="172846"/>
    <lineage>
        <taxon>Eukaryota</taxon>
        <taxon>Metazoa</taxon>
        <taxon>Ecdysozoa</taxon>
        <taxon>Arthropoda</taxon>
        <taxon>Chelicerata</taxon>
        <taxon>Arachnida</taxon>
        <taxon>Araneae</taxon>
        <taxon>Araneomorphae</taxon>
        <taxon>Entelegynae</taxon>
        <taxon>Araneoidea</taxon>
        <taxon>Araneidae</taxon>
        <taxon>Caerostris</taxon>
    </lineage>
</organism>
<dbReference type="Proteomes" id="UP001054945">
    <property type="component" value="Unassembled WGS sequence"/>
</dbReference>
<evidence type="ECO:0000313" key="2">
    <source>
        <dbReference type="Proteomes" id="UP001054945"/>
    </source>
</evidence>
<sequence length="198" mass="22958">MSSLRRRQPRCYPWRHRDALDPEICGTRSRETIIVRGLFRSEHFPFETTFHSARQQQQKVTFSLRAGQQTRMGMSSNEKVCPLSRAIKWCDVSGFQQKKVTMAELSRSFEWCDGGGKSKQFGLADRLDFEDHVGYTKDMGELQEEMLASLWKITYSEWAMPYQIQLDSVHGASFLSIGELRKCINDTFLVSSSRRNVE</sequence>
<protein>
    <submittedName>
        <fullName evidence="1">Uncharacterized protein</fullName>
    </submittedName>
</protein>
<keyword evidence="2" id="KW-1185">Reference proteome</keyword>
<evidence type="ECO:0000313" key="1">
    <source>
        <dbReference type="EMBL" id="GIY00004.1"/>
    </source>
</evidence>
<proteinExistence type="predicted"/>